<gene>
    <name evidence="5" type="primary">virB</name>
    <name evidence="5" type="ORF">NITINOP_2980</name>
</gene>
<dbReference type="Gene3D" id="1.10.8.730">
    <property type="match status" value="1"/>
</dbReference>
<keyword evidence="3" id="KW-0067">ATP-binding</keyword>
<dbReference type="InterPro" id="IPR027417">
    <property type="entry name" value="P-loop_NTPase"/>
</dbReference>
<dbReference type="STRING" id="1715989.NITINOP_2980"/>
<dbReference type="GO" id="GO:0005524">
    <property type="term" value="F:ATP binding"/>
    <property type="evidence" value="ECO:0007669"/>
    <property type="project" value="UniProtKB-KW"/>
</dbReference>
<evidence type="ECO:0000259" key="4">
    <source>
        <dbReference type="Pfam" id="PF03135"/>
    </source>
</evidence>
<reference evidence="6" key="1">
    <citation type="submission" date="2015-09" db="EMBL/GenBank/DDBJ databases">
        <authorList>
            <person name="Daims H."/>
        </authorList>
    </citation>
    <scope>NUCLEOTIDE SEQUENCE [LARGE SCALE GENOMIC DNA]</scope>
</reference>
<dbReference type="InterPro" id="IPR051162">
    <property type="entry name" value="T4SS_component"/>
</dbReference>
<dbReference type="PANTHER" id="PTHR30121">
    <property type="entry name" value="UNCHARACTERIZED PROTEIN YJGR-RELATED"/>
    <property type="match status" value="1"/>
</dbReference>
<dbReference type="Gene3D" id="3.40.50.300">
    <property type="entry name" value="P-loop containing nucleotide triphosphate hydrolases"/>
    <property type="match status" value="1"/>
</dbReference>
<keyword evidence="2" id="KW-0547">Nucleotide-binding</keyword>
<feature type="domain" description="CagE TrbE VirB component of type IV transporter system central" evidence="4">
    <location>
        <begin position="188"/>
        <end position="393"/>
    </location>
</feature>
<evidence type="ECO:0000256" key="1">
    <source>
        <dbReference type="ARBA" id="ARBA00006512"/>
    </source>
</evidence>
<dbReference type="PANTHER" id="PTHR30121:SF12">
    <property type="entry name" value="TYPE IV SECRETION SYSTEM PROTEIN CAGE"/>
    <property type="match status" value="1"/>
</dbReference>
<proteinExistence type="inferred from homology"/>
<organism evidence="5 6">
    <name type="scientific">Candidatus Nitrospira inopinata</name>
    <dbReference type="NCBI Taxonomy" id="1715989"/>
    <lineage>
        <taxon>Bacteria</taxon>
        <taxon>Pseudomonadati</taxon>
        <taxon>Nitrospirota</taxon>
        <taxon>Nitrospiria</taxon>
        <taxon>Nitrospirales</taxon>
        <taxon>Nitrospiraceae</taxon>
        <taxon>Nitrospira</taxon>
    </lineage>
</organism>
<dbReference type="NCBIfam" id="TIGR00929">
    <property type="entry name" value="VirB4_CagE"/>
    <property type="match status" value="1"/>
</dbReference>
<dbReference type="InterPro" id="IPR018145">
    <property type="entry name" value="CagE_TrbE_VirB_cntrl_dom"/>
</dbReference>
<protein>
    <submittedName>
        <fullName evidence="5">Type IV secretion system protein virB4</fullName>
    </submittedName>
</protein>
<evidence type="ECO:0000256" key="2">
    <source>
        <dbReference type="ARBA" id="ARBA00022741"/>
    </source>
</evidence>
<dbReference type="AlphaFoldDB" id="A0A0S4KX72"/>
<dbReference type="KEGG" id="nio:NITINOP_2980"/>
<sequence length="828" mass="93345">MLQAEQRQSMRTRAALTQAAAAQIPASDYIPLGTAITPTVITLTGGEYLACWKLDGITFETADRSEVLLRKEALHQFLRSLGGGSFAVWSHKIRRVVTERLHGTSPNPFCQSLSDRYYQSFTQHRQMATELYLSLLYRPFPSKVASFFTRMSTRTLAQRREHETAQLTILEDMGKQLEASLSRYGPTRLGTHVKQDILYSDQLAFLSYLINGVWEEIPLRPAPLASYLPSSRLHFGDRTGMMEIWHPRERKFAGFLDMQEYPPFSEPGMNNGLLYSDAEYIETQSFSCLNKRAALKSLATQKGHLIASEDAATREIEQMDQAADDLQSGLIDLGQYHYSLAIFGHRMESVSTALADARAVFQDGPGFKMARVDVIPECAWFAQIPGNWSLRPREAVITSRNFVCLSPFHNFARGKRAGNPWGEALALFKTPSGQPYYFNFHVSPEDRDSRDEKYPGNTFICGSTGVGKTALELSLLAFATKYQGLRCVVFDKDRGAEIGIRAMGGTYQSLKRGMPTGFNPLQLEPNPNNWQFCEQLVAQLVKQPGNEIPQLTAKEQSEISHAVRTVMSESVSPDLRCVSLLRQNLPATGDQSVRARLKRWTRGHALGWAFDNPNDTHEISGARLFGYDYTDFLDDPEVRTPIMAYLLHLTERLITGEPFIYVMEEFWKPLQDPLFADFAFNKQKTIRKQAGLGVFVTQSPSDVLRHPIGKTMVEQSVTQIFLPNPRADHDDYVQGFKVTEAEFHIIKNLGEASRLFLVKQGHSSAIVQFDLGGMTDLLNVLSGTTDNVTLLDTIRKEVGDDPTDWLPLFHERIAARKRLRHEHERGVV</sequence>
<dbReference type="InterPro" id="IPR004346">
    <property type="entry name" value="CagE_TrbE_VirB"/>
</dbReference>
<evidence type="ECO:0000313" key="6">
    <source>
        <dbReference type="Proteomes" id="UP000066284"/>
    </source>
</evidence>
<keyword evidence="6" id="KW-1185">Reference proteome</keyword>
<comment type="similarity">
    <text evidence="1">Belongs to the TrbE/VirB4 family.</text>
</comment>
<accession>A0A0S4KX72</accession>
<dbReference type="EMBL" id="LN885086">
    <property type="protein sequence ID" value="CUQ67952.1"/>
    <property type="molecule type" value="Genomic_DNA"/>
</dbReference>
<evidence type="ECO:0000313" key="5">
    <source>
        <dbReference type="EMBL" id="CUQ67952.1"/>
    </source>
</evidence>
<dbReference type="Proteomes" id="UP000066284">
    <property type="component" value="Chromosome 1"/>
</dbReference>
<dbReference type="SUPFAM" id="SSF52540">
    <property type="entry name" value="P-loop containing nucleoside triphosphate hydrolases"/>
    <property type="match status" value="1"/>
</dbReference>
<evidence type="ECO:0000256" key="3">
    <source>
        <dbReference type="ARBA" id="ARBA00022840"/>
    </source>
</evidence>
<name>A0A0S4KX72_9BACT</name>
<dbReference type="Pfam" id="PF03135">
    <property type="entry name" value="CagE_TrbE_VirB"/>
    <property type="match status" value="1"/>
</dbReference>